<sequence length="102" mass="11369">MCKLIFYKEEKKENPKALIISLSLSLTCSQFSCKTHRVFKQRRVTTPPTICPPTAAEVSTTTSATCEFFFRRNAFQQLGASFFSNSASNIFPLPACFGLACD</sequence>
<name>A0ABP0ZB66_9ROSI</name>
<accession>A0ABP0ZB66</accession>
<dbReference type="EMBL" id="OZ021742">
    <property type="protein sequence ID" value="CAK9328085.1"/>
    <property type="molecule type" value="Genomic_DNA"/>
</dbReference>
<organism evidence="1 2">
    <name type="scientific">Citrullus colocynthis</name>
    <name type="common">colocynth</name>
    <dbReference type="NCBI Taxonomy" id="252529"/>
    <lineage>
        <taxon>Eukaryota</taxon>
        <taxon>Viridiplantae</taxon>
        <taxon>Streptophyta</taxon>
        <taxon>Embryophyta</taxon>
        <taxon>Tracheophyta</taxon>
        <taxon>Spermatophyta</taxon>
        <taxon>Magnoliopsida</taxon>
        <taxon>eudicotyledons</taxon>
        <taxon>Gunneridae</taxon>
        <taxon>Pentapetalae</taxon>
        <taxon>rosids</taxon>
        <taxon>fabids</taxon>
        <taxon>Cucurbitales</taxon>
        <taxon>Cucurbitaceae</taxon>
        <taxon>Benincaseae</taxon>
        <taxon>Citrullus</taxon>
    </lineage>
</organism>
<evidence type="ECO:0000313" key="2">
    <source>
        <dbReference type="Proteomes" id="UP001642487"/>
    </source>
</evidence>
<gene>
    <name evidence="1" type="ORF">CITCOLO1_LOCUS20490</name>
</gene>
<proteinExistence type="predicted"/>
<dbReference type="Proteomes" id="UP001642487">
    <property type="component" value="Chromosome 8"/>
</dbReference>
<evidence type="ECO:0000313" key="1">
    <source>
        <dbReference type="EMBL" id="CAK9328085.1"/>
    </source>
</evidence>
<protein>
    <submittedName>
        <fullName evidence="1">Uncharacterized protein</fullName>
    </submittedName>
</protein>
<keyword evidence="2" id="KW-1185">Reference proteome</keyword>
<reference evidence="1 2" key="1">
    <citation type="submission" date="2024-03" db="EMBL/GenBank/DDBJ databases">
        <authorList>
            <person name="Gkanogiannis A."/>
            <person name="Becerra Lopez-Lavalle L."/>
        </authorList>
    </citation>
    <scope>NUCLEOTIDE SEQUENCE [LARGE SCALE GENOMIC DNA]</scope>
</reference>